<dbReference type="SMART" id="SM01019">
    <property type="entry name" value="B3"/>
    <property type="match status" value="2"/>
</dbReference>
<dbReference type="GO" id="GO:0003677">
    <property type="term" value="F:DNA binding"/>
    <property type="evidence" value="ECO:0007669"/>
    <property type="project" value="UniProtKB-KW"/>
</dbReference>
<dbReference type="SUPFAM" id="SSF101936">
    <property type="entry name" value="DNA-binding pseudobarrel domain"/>
    <property type="match status" value="2"/>
</dbReference>
<dbReference type="InterPro" id="IPR003340">
    <property type="entry name" value="B3_DNA-bd"/>
</dbReference>
<dbReference type="CDD" id="cd10017">
    <property type="entry name" value="B3_DNA"/>
    <property type="match status" value="2"/>
</dbReference>
<evidence type="ECO:0000256" key="1">
    <source>
        <dbReference type="ARBA" id="ARBA00004123"/>
    </source>
</evidence>
<evidence type="ECO:0000256" key="3">
    <source>
        <dbReference type="ARBA" id="ARBA00023125"/>
    </source>
</evidence>
<comment type="caution">
    <text evidence="8">The sequence shown here is derived from an EMBL/GenBank/DDBJ whole genome shotgun (WGS) entry which is preliminary data.</text>
</comment>
<evidence type="ECO:0000259" key="7">
    <source>
        <dbReference type="PROSITE" id="PS50863"/>
    </source>
</evidence>
<dbReference type="InterPro" id="IPR017956">
    <property type="entry name" value="AT_hook_DNA-bd_motif"/>
</dbReference>
<gene>
    <name evidence="8" type="ORF">RIF29_06060</name>
</gene>
<dbReference type="InterPro" id="IPR044837">
    <property type="entry name" value="REM16-like"/>
</dbReference>
<accession>A0AAN9J3U9</accession>
<reference evidence="8 9" key="1">
    <citation type="submission" date="2024-01" db="EMBL/GenBank/DDBJ databases">
        <title>The genomes of 5 underutilized Papilionoideae crops provide insights into root nodulation and disease resistanc.</title>
        <authorList>
            <person name="Yuan L."/>
        </authorList>
    </citation>
    <scope>NUCLEOTIDE SEQUENCE [LARGE SCALE GENOMIC DNA]</scope>
    <source>
        <strain evidence="8">ZHUSHIDOU_FW_LH</strain>
        <tissue evidence="8">Leaf</tissue>
    </source>
</reference>
<keyword evidence="5" id="KW-0539">Nucleus</keyword>
<keyword evidence="4" id="KW-0804">Transcription</keyword>
<dbReference type="PROSITE" id="PS50863">
    <property type="entry name" value="B3"/>
    <property type="match status" value="2"/>
</dbReference>
<evidence type="ECO:0000313" key="8">
    <source>
        <dbReference type="EMBL" id="KAK7291146.1"/>
    </source>
</evidence>
<feature type="region of interest" description="Disordered" evidence="6">
    <location>
        <begin position="428"/>
        <end position="448"/>
    </location>
</feature>
<keyword evidence="3" id="KW-0238">DNA-binding</keyword>
<dbReference type="SMART" id="SM00384">
    <property type="entry name" value="AT_hook"/>
    <property type="match status" value="5"/>
</dbReference>
<feature type="compositionally biased region" description="Basic residues" evidence="6">
    <location>
        <begin position="428"/>
        <end position="439"/>
    </location>
</feature>
<evidence type="ECO:0000256" key="4">
    <source>
        <dbReference type="ARBA" id="ARBA00023163"/>
    </source>
</evidence>
<evidence type="ECO:0000313" key="9">
    <source>
        <dbReference type="Proteomes" id="UP001372338"/>
    </source>
</evidence>
<dbReference type="PANTHER" id="PTHR31391:SF157">
    <property type="entry name" value="B3 DOMAIN-CONTAINING PROTEIN REM16"/>
    <property type="match status" value="1"/>
</dbReference>
<dbReference type="Proteomes" id="UP001372338">
    <property type="component" value="Unassembled WGS sequence"/>
</dbReference>
<feature type="region of interest" description="Disordered" evidence="6">
    <location>
        <begin position="539"/>
        <end position="567"/>
    </location>
</feature>
<comment type="subcellular location">
    <subcellularLocation>
        <location evidence="1">Nucleus</location>
    </subcellularLocation>
</comment>
<dbReference type="Pfam" id="PF02362">
    <property type="entry name" value="B3"/>
    <property type="match status" value="2"/>
</dbReference>
<feature type="domain" description="TF-B3" evidence="7">
    <location>
        <begin position="27"/>
        <end position="121"/>
    </location>
</feature>
<feature type="region of interest" description="Disordered" evidence="6">
    <location>
        <begin position="647"/>
        <end position="679"/>
    </location>
</feature>
<proteinExistence type="predicted"/>
<evidence type="ECO:0000256" key="6">
    <source>
        <dbReference type="SAM" id="MobiDB-lite"/>
    </source>
</evidence>
<feature type="domain" description="TF-B3" evidence="7">
    <location>
        <begin position="935"/>
        <end position="1035"/>
    </location>
</feature>
<feature type="compositionally biased region" description="Polar residues" evidence="6">
    <location>
        <begin position="550"/>
        <end position="559"/>
    </location>
</feature>
<keyword evidence="9" id="KW-1185">Reference proteome</keyword>
<dbReference type="Gene3D" id="2.40.330.10">
    <property type="entry name" value="DNA-binding pseudobarrel domain"/>
    <property type="match status" value="2"/>
</dbReference>
<feature type="compositionally biased region" description="Basic residues" evidence="6">
    <location>
        <begin position="539"/>
        <end position="548"/>
    </location>
</feature>
<dbReference type="GO" id="GO:0005634">
    <property type="term" value="C:nucleus"/>
    <property type="evidence" value="ECO:0007669"/>
    <property type="project" value="UniProtKB-SubCell"/>
</dbReference>
<feature type="compositionally biased region" description="Polar residues" evidence="6">
    <location>
        <begin position="237"/>
        <end position="247"/>
    </location>
</feature>
<organism evidence="8 9">
    <name type="scientific">Crotalaria pallida</name>
    <name type="common">Smooth rattlebox</name>
    <name type="synonym">Crotalaria striata</name>
    <dbReference type="NCBI Taxonomy" id="3830"/>
    <lineage>
        <taxon>Eukaryota</taxon>
        <taxon>Viridiplantae</taxon>
        <taxon>Streptophyta</taxon>
        <taxon>Embryophyta</taxon>
        <taxon>Tracheophyta</taxon>
        <taxon>Spermatophyta</taxon>
        <taxon>Magnoliopsida</taxon>
        <taxon>eudicotyledons</taxon>
        <taxon>Gunneridae</taxon>
        <taxon>Pentapetalae</taxon>
        <taxon>rosids</taxon>
        <taxon>fabids</taxon>
        <taxon>Fabales</taxon>
        <taxon>Fabaceae</taxon>
        <taxon>Papilionoideae</taxon>
        <taxon>50 kb inversion clade</taxon>
        <taxon>genistoids sensu lato</taxon>
        <taxon>core genistoids</taxon>
        <taxon>Crotalarieae</taxon>
        <taxon>Crotalaria</taxon>
    </lineage>
</organism>
<dbReference type="InterPro" id="IPR015300">
    <property type="entry name" value="DNA-bd_pseudobarrel_sf"/>
</dbReference>
<feature type="region of interest" description="Disordered" evidence="6">
    <location>
        <begin position="228"/>
        <end position="250"/>
    </location>
</feature>
<keyword evidence="2" id="KW-0805">Transcription regulation</keyword>
<dbReference type="EMBL" id="JAYWIO010000001">
    <property type="protein sequence ID" value="KAK7291146.1"/>
    <property type="molecule type" value="Genomic_DNA"/>
</dbReference>
<dbReference type="PANTHER" id="PTHR31391">
    <property type="entry name" value="B3 DOMAIN-CONTAINING PROTEIN OS11G0197600-RELATED"/>
    <property type="match status" value="1"/>
</dbReference>
<protein>
    <recommendedName>
        <fullName evidence="7">TF-B3 domain-containing protein</fullName>
    </recommendedName>
</protein>
<evidence type="ECO:0000256" key="2">
    <source>
        <dbReference type="ARBA" id="ARBA00023015"/>
    </source>
</evidence>
<sequence length="1059" mass="114759">MSLRMGEPSYERFKSWVDNIYWSHFQVLHFAQFLRSGYDQHFALPKTFSDNLKKKLTDNMGLRGPSGIVWKIELTARDDTLYFTHGWQQFVEDHCLKENDFLVFKYNGGESLFDVLIFDGENFCEKATSYFVRKCEQTEHEGGCSSKRKDTDCVVEVNAPSNAGLKHAAPEKTVNDNSDRVPAAVPFASASNERTFNAGVESASLVQFMLADGDTVPGGFLLLEHGGGCSSKRKGTDNSVEEGSSPSDAGVECAAPEISVHDNGVSTPAAVPSNERTFNAGVESVSPEQFMDANGDMVPTAVPSQTTTKRVREAVSAVKHVSTKRRGRPPKASSTCQTVVDNDDCGNGVKTPSNADVECVAPEKSVNHTNVVVPAAVPFEAPNSERSFNAGVESSPLEQFMDANGDVVPIAVPSHTTNKRARKAVSAVKHVHTKRRGRPLKGSSARQGVVDNDDCVEEVNTHSNADVECAAPGKSVNNNSVIVPAAVPFEASSERTFNAIVESSSPEQFKDVNGDAVPTAVPSQTTNITVRKAVSAVKHVHTKRRGRSPKASSARQSMVDNDDFKTPSNADVECAAPAKSVNNNSVIVPAAVPFKASSSDRIINANVDSSSLEQFKDVNGDKVPIAVPSQTTGKRVRKAVSAVQHVPTKQRGRTSKASSARQAMVDNDDCGKDVKTPSNADVECTAPKKSVNNNSVIVPAAVPFKAPGSDWTFDADVDSSSLEQFKDVNGDAVPTAVPSQTTDKRARKLVSAFSHVQTKRRGRPRKGSCPIQGVVDSVNCMDKANTPSKAAVECAAPAESVQDNSVVPATVRFKTPASERTFDAGVESASPEKFMQANGGTVPIVVPLQTSDNKFMIRKLVSPVKHIQTKPSESPPKASSARQGVVDWVTDSEAASVRQSEPHVELFTSNRRPVTEDEINNAQRLAQATCSNKSLLIVMRPEHVYDRFCLSMPSKWIVEHLPQRSQDLILCMGESEWHVKYCYHRTSYSGELTVGWRNFALDNNLEEFDVCVFEATGKSKINGTLIMEVKIFRVVEDISPLSIIHTPGKRGRKRAISAI</sequence>
<evidence type="ECO:0000256" key="5">
    <source>
        <dbReference type="ARBA" id="ARBA00023242"/>
    </source>
</evidence>
<dbReference type="AlphaFoldDB" id="A0AAN9J3U9"/>
<name>A0AAN9J3U9_CROPI</name>